<organism evidence="7 8">
    <name type="scientific">Rhamnusium bicolor</name>
    <dbReference type="NCBI Taxonomy" id="1586634"/>
    <lineage>
        <taxon>Eukaryota</taxon>
        <taxon>Metazoa</taxon>
        <taxon>Ecdysozoa</taxon>
        <taxon>Arthropoda</taxon>
        <taxon>Hexapoda</taxon>
        <taxon>Insecta</taxon>
        <taxon>Pterygota</taxon>
        <taxon>Neoptera</taxon>
        <taxon>Endopterygota</taxon>
        <taxon>Coleoptera</taxon>
        <taxon>Polyphaga</taxon>
        <taxon>Cucujiformia</taxon>
        <taxon>Chrysomeloidea</taxon>
        <taxon>Cerambycidae</taxon>
        <taxon>Lepturinae</taxon>
        <taxon>Rhagiini</taxon>
        <taxon>Rhamnusium</taxon>
    </lineage>
</organism>
<dbReference type="InterPro" id="IPR000169">
    <property type="entry name" value="Pept_cys_AS"/>
</dbReference>
<dbReference type="SMART" id="SM00645">
    <property type="entry name" value="Pept_C1"/>
    <property type="match status" value="1"/>
</dbReference>
<keyword evidence="5" id="KW-1015">Disulfide bond</keyword>
<dbReference type="CDD" id="cd02248">
    <property type="entry name" value="Peptidase_C1A"/>
    <property type="match status" value="1"/>
</dbReference>
<keyword evidence="8" id="KW-1185">Reference proteome</keyword>
<keyword evidence="4" id="KW-0788">Thiol protease</keyword>
<evidence type="ECO:0000256" key="1">
    <source>
        <dbReference type="ARBA" id="ARBA00008455"/>
    </source>
</evidence>
<evidence type="ECO:0000313" key="8">
    <source>
        <dbReference type="Proteomes" id="UP001162156"/>
    </source>
</evidence>
<evidence type="ECO:0000256" key="5">
    <source>
        <dbReference type="ARBA" id="ARBA00023157"/>
    </source>
</evidence>
<feature type="domain" description="Peptidase C1A papain C-terminal" evidence="6">
    <location>
        <begin position="28"/>
        <end position="182"/>
    </location>
</feature>
<dbReference type="InterPro" id="IPR000668">
    <property type="entry name" value="Peptidase_C1A_C"/>
</dbReference>
<evidence type="ECO:0000259" key="6">
    <source>
        <dbReference type="SMART" id="SM00645"/>
    </source>
</evidence>
<evidence type="ECO:0000313" key="7">
    <source>
        <dbReference type="EMBL" id="KAJ8935478.1"/>
    </source>
</evidence>
<keyword evidence="2" id="KW-0645">Protease</keyword>
<keyword evidence="3" id="KW-0378">Hydrolase</keyword>
<feature type="non-terminal residue" evidence="7">
    <location>
        <position position="1"/>
    </location>
</feature>
<dbReference type="GO" id="GO:0006508">
    <property type="term" value="P:proteolysis"/>
    <property type="evidence" value="ECO:0007669"/>
    <property type="project" value="UniProtKB-KW"/>
</dbReference>
<dbReference type="InterPro" id="IPR039417">
    <property type="entry name" value="Peptidase_C1A_papain-like"/>
</dbReference>
<comment type="similarity">
    <text evidence="1">Belongs to the peptidase C1 family.</text>
</comment>
<evidence type="ECO:0000256" key="3">
    <source>
        <dbReference type="ARBA" id="ARBA00022801"/>
    </source>
</evidence>
<accession>A0AAV8X9E6</accession>
<dbReference type="InterPro" id="IPR038765">
    <property type="entry name" value="Papain-like_cys_pep_sf"/>
</dbReference>
<dbReference type="AlphaFoldDB" id="A0AAV8X9E6"/>
<dbReference type="FunFam" id="3.90.70.10:FF:000332">
    <property type="entry name" value="Cathepsin L1"/>
    <property type="match status" value="1"/>
</dbReference>
<dbReference type="PANTHER" id="PTHR12411">
    <property type="entry name" value="CYSTEINE PROTEASE FAMILY C1-RELATED"/>
    <property type="match status" value="1"/>
</dbReference>
<dbReference type="PROSITE" id="PS00139">
    <property type="entry name" value="THIOL_PROTEASE_CYS"/>
    <property type="match status" value="1"/>
</dbReference>
<dbReference type="EMBL" id="JANEYF010003573">
    <property type="protein sequence ID" value="KAJ8935478.1"/>
    <property type="molecule type" value="Genomic_DNA"/>
</dbReference>
<gene>
    <name evidence="7" type="ORF">NQ314_012770</name>
</gene>
<evidence type="ECO:0000256" key="4">
    <source>
        <dbReference type="ARBA" id="ARBA00022807"/>
    </source>
</evidence>
<dbReference type="GO" id="GO:0008234">
    <property type="term" value="F:cysteine-type peptidase activity"/>
    <property type="evidence" value="ECO:0007669"/>
    <property type="project" value="UniProtKB-KW"/>
</dbReference>
<dbReference type="InterPro" id="IPR013128">
    <property type="entry name" value="Peptidase_C1A"/>
</dbReference>
<dbReference type="Gene3D" id="3.90.70.10">
    <property type="entry name" value="Cysteine proteinases"/>
    <property type="match status" value="1"/>
</dbReference>
<protein>
    <recommendedName>
        <fullName evidence="6">Peptidase C1A papain C-terminal domain-containing protein</fullName>
    </recommendedName>
</protein>
<name>A0AAV8X9E6_9CUCU</name>
<sequence length="182" mass="20353">ENLIIKEKIKPVLNEKNFYFVKNSKDVIPGHFNWTEKGAVTEVKDQQQCGSCWSFSATGAVEGQLFIKTGKLTSLSEQNLVDCTTDCYGCSGGFMDSALEYVKNNGIMKEEDYPYEAHNGRCRFKKSKAVTKIANYVFIKENDEKALQYAVANVGPVSVAIDASGFQFYRNGIYDEVFCGKT</sequence>
<reference evidence="7" key="1">
    <citation type="journal article" date="2023" name="Insect Mol. Biol.">
        <title>Genome sequencing provides insights into the evolution of gene families encoding plant cell wall-degrading enzymes in longhorned beetles.</title>
        <authorList>
            <person name="Shin N.R."/>
            <person name="Okamura Y."/>
            <person name="Kirsch R."/>
            <person name="Pauchet Y."/>
        </authorList>
    </citation>
    <scope>NUCLEOTIDE SEQUENCE</scope>
    <source>
        <strain evidence="7">RBIC_L_NR</strain>
    </source>
</reference>
<comment type="caution">
    <text evidence="7">The sequence shown here is derived from an EMBL/GenBank/DDBJ whole genome shotgun (WGS) entry which is preliminary data.</text>
</comment>
<dbReference type="Pfam" id="PF00112">
    <property type="entry name" value="Peptidase_C1"/>
    <property type="match status" value="1"/>
</dbReference>
<evidence type="ECO:0000256" key="2">
    <source>
        <dbReference type="ARBA" id="ARBA00022670"/>
    </source>
</evidence>
<dbReference type="SUPFAM" id="SSF54001">
    <property type="entry name" value="Cysteine proteinases"/>
    <property type="match status" value="1"/>
</dbReference>
<dbReference type="Proteomes" id="UP001162156">
    <property type="component" value="Unassembled WGS sequence"/>
</dbReference>
<proteinExistence type="inferred from homology"/>